<reference evidence="1 2" key="1">
    <citation type="submission" date="2024-09" db="EMBL/GenBank/DDBJ databases">
        <authorList>
            <person name="Sun Q."/>
            <person name="Mori K."/>
        </authorList>
    </citation>
    <scope>NUCLEOTIDE SEQUENCE [LARGE SCALE GENOMIC DNA]</scope>
    <source>
        <strain evidence="1 2">CECT 8286</strain>
    </source>
</reference>
<accession>A0ABV5F6F1</accession>
<gene>
    <name evidence="1" type="ORF">ACFFVB_18200</name>
</gene>
<keyword evidence="2" id="KW-1185">Reference proteome</keyword>
<dbReference type="Proteomes" id="UP001589605">
    <property type="component" value="Unassembled WGS sequence"/>
</dbReference>
<name>A0ABV5F6F1_9FLAO</name>
<dbReference type="EMBL" id="JBHMEZ010000032">
    <property type="protein sequence ID" value="MFB9055018.1"/>
    <property type="molecule type" value="Genomic_DNA"/>
</dbReference>
<protein>
    <submittedName>
        <fullName evidence="1">Uncharacterized protein</fullName>
    </submittedName>
</protein>
<comment type="caution">
    <text evidence="1">The sequence shown here is derived from an EMBL/GenBank/DDBJ whole genome shotgun (WGS) entry which is preliminary data.</text>
</comment>
<organism evidence="1 2">
    <name type="scientific">Formosa undariae</name>
    <dbReference type="NCBI Taxonomy" id="1325436"/>
    <lineage>
        <taxon>Bacteria</taxon>
        <taxon>Pseudomonadati</taxon>
        <taxon>Bacteroidota</taxon>
        <taxon>Flavobacteriia</taxon>
        <taxon>Flavobacteriales</taxon>
        <taxon>Flavobacteriaceae</taxon>
        <taxon>Formosa</taxon>
    </lineage>
</organism>
<dbReference type="RefSeq" id="WP_382384686.1">
    <property type="nucleotide sequence ID" value="NZ_JBHMEZ010000032.1"/>
</dbReference>
<sequence length="110" mass="12323">MLLLLSPCSVRTSLQSALQLDKTEVTSKSKIAQLNRSCDTFEVSEFSTSDNSSKHIKIAGILPLHSKYIGLETVLVLEKPIPFLAQSKRVHPLKIPLYILYKNKKDVILT</sequence>
<evidence type="ECO:0000313" key="2">
    <source>
        <dbReference type="Proteomes" id="UP001589605"/>
    </source>
</evidence>
<proteinExistence type="predicted"/>
<evidence type="ECO:0000313" key="1">
    <source>
        <dbReference type="EMBL" id="MFB9055018.1"/>
    </source>
</evidence>